<dbReference type="PRINTS" id="PR00320">
    <property type="entry name" value="GPROTEINBRPT"/>
</dbReference>
<dbReference type="STRING" id="1246581.A0A2H9TKU5"/>
<dbReference type="PROSITE" id="PS50082">
    <property type="entry name" value="WD_REPEATS_2"/>
    <property type="match status" value="3"/>
</dbReference>
<keyword evidence="11" id="KW-1185">Reference proteome</keyword>
<dbReference type="AlphaFoldDB" id="A0A2H9TKU5"/>
<keyword evidence="6" id="KW-0687">Ribonucleoprotein</keyword>
<dbReference type="PROSITE" id="PS50294">
    <property type="entry name" value="WD_REPEATS_REGION"/>
    <property type="match status" value="3"/>
</dbReference>
<dbReference type="SMART" id="SM00320">
    <property type="entry name" value="WD40"/>
    <property type="match status" value="6"/>
</dbReference>
<feature type="compositionally biased region" description="Basic and acidic residues" evidence="8">
    <location>
        <begin position="379"/>
        <end position="405"/>
    </location>
</feature>
<dbReference type="InterPro" id="IPR015943">
    <property type="entry name" value="WD40/YVTN_repeat-like_dom_sf"/>
</dbReference>
<evidence type="ECO:0000256" key="8">
    <source>
        <dbReference type="SAM" id="MobiDB-lite"/>
    </source>
</evidence>
<organism evidence="10 11">
    <name type="scientific">Paramicrosporidium saccamoebae</name>
    <dbReference type="NCBI Taxonomy" id="1246581"/>
    <lineage>
        <taxon>Eukaryota</taxon>
        <taxon>Fungi</taxon>
        <taxon>Fungi incertae sedis</taxon>
        <taxon>Cryptomycota</taxon>
        <taxon>Cryptomycota incertae sedis</taxon>
        <taxon>Paramicrosporidium</taxon>
    </lineage>
</organism>
<dbReference type="GO" id="GO:0032040">
    <property type="term" value="C:small-subunit processome"/>
    <property type="evidence" value="ECO:0007669"/>
    <property type="project" value="EnsemblFungi"/>
</dbReference>
<evidence type="ECO:0000256" key="6">
    <source>
        <dbReference type="ARBA" id="ARBA00023274"/>
    </source>
</evidence>
<dbReference type="InterPro" id="IPR036322">
    <property type="entry name" value="WD40_repeat_dom_sf"/>
</dbReference>
<feature type="non-terminal residue" evidence="10">
    <location>
        <position position="1"/>
    </location>
</feature>
<dbReference type="Proteomes" id="UP000240830">
    <property type="component" value="Unassembled WGS sequence"/>
</dbReference>
<feature type="domain" description="Sof1-like protein" evidence="9">
    <location>
        <begin position="337"/>
        <end position="420"/>
    </location>
</feature>
<dbReference type="PANTHER" id="PTHR22851:SF0">
    <property type="entry name" value="DDB1- AND CUL4-ASSOCIATED FACTOR 13"/>
    <property type="match status" value="1"/>
</dbReference>
<name>A0A2H9TKU5_9FUNG</name>
<evidence type="ECO:0000256" key="3">
    <source>
        <dbReference type="ARBA" id="ARBA00022574"/>
    </source>
</evidence>
<feature type="region of interest" description="Disordered" evidence="8">
    <location>
        <begin position="374"/>
        <end position="428"/>
    </location>
</feature>
<sequence>KVKTITRSAESCQRERKGDIFVMKRNPDAALHPFERAREYQRAVNAAKLDRLFAKPFVASMAGHVDGVYCMNRHPTDLKMVVSGKCIWNRKEAHDAFIRGVSFLPKSSLLLSCGDDKIVRMWDYSQTRPLPVSLFQGKGTFTCVDSHREGQLFATSGSLEVALWDQTRAEPIQTFSWGADTVNSIRFNQAETSLLASCSSDRSLMLHDTRTSSTIAKVVLKMRSNAVSWNPQEAVYLSVANEDSNVYTFDMRYFDRAVNIMQGHVSAVIDLDYSPTGQEIVTGGYDRSMRIYNVREGQSRDIYHTMRMQRLFCVRYSMDSKYILSGSDDGNVRIWKAQASEQLGTQNHRQREALDYNRNVLTRFKQMPEVRRIANHRSVPKDIKQRSRQTHEHRISQKRKEENVRRHSKPGSAAKKNLRDDAILEVKK</sequence>
<evidence type="ECO:0000259" key="9">
    <source>
        <dbReference type="Pfam" id="PF04158"/>
    </source>
</evidence>
<dbReference type="CDD" id="cd00200">
    <property type="entry name" value="WD40"/>
    <property type="match status" value="1"/>
</dbReference>
<evidence type="ECO:0000256" key="5">
    <source>
        <dbReference type="ARBA" id="ARBA00023242"/>
    </source>
</evidence>
<dbReference type="GO" id="GO:0000462">
    <property type="term" value="P:maturation of SSU-rRNA from tricistronic rRNA transcript (SSU-rRNA, 5.8S rRNA, LSU-rRNA)"/>
    <property type="evidence" value="ECO:0007669"/>
    <property type="project" value="EnsemblFungi"/>
</dbReference>
<gene>
    <name evidence="10" type="ORF">PSACC_01792</name>
</gene>
<feature type="repeat" description="WD" evidence="7">
    <location>
        <begin position="261"/>
        <end position="302"/>
    </location>
</feature>
<keyword evidence="4" id="KW-0677">Repeat</keyword>
<evidence type="ECO:0000256" key="4">
    <source>
        <dbReference type="ARBA" id="ARBA00022737"/>
    </source>
</evidence>
<dbReference type="InterPro" id="IPR007287">
    <property type="entry name" value="Sof1"/>
</dbReference>
<accession>A0A2H9TKU5</accession>
<comment type="similarity">
    <text evidence="2">Belongs to the WD repeat DCAF13/WDSOF1 family.</text>
</comment>
<keyword evidence="3 7" id="KW-0853">WD repeat</keyword>
<evidence type="ECO:0000256" key="1">
    <source>
        <dbReference type="ARBA" id="ARBA00004604"/>
    </source>
</evidence>
<evidence type="ECO:0000313" key="11">
    <source>
        <dbReference type="Proteomes" id="UP000240830"/>
    </source>
</evidence>
<proteinExistence type="inferred from homology"/>
<dbReference type="Gene3D" id="2.130.10.10">
    <property type="entry name" value="YVTN repeat-like/Quinoprotein amine dehydrogenase"/>
    <property type="match status" value="2"/>
</dbReference>
<feature type="repeat" description="WD" evidence="7">
    <location>
        <begin position="91"/>
        <end position="132"/>
    </location>
</feature>
<dbReference type="SUPFAM" id="SSF50978">
    <property type="entry name" value="WD40 repeat-like"/>
    <property type="match status" value="1"/>
</dbReference>
<dbReference type="InterPro" id="IPR001680">
    <property type="entry name" value="WD40_rpt"/>
</dbReference>
<dbReference type="EMBL" id="MTSL01000126">
    <property type="protein sequence ID" value="PJF18375.1"/>
    <property type="molecule type" value="Genomic_DNA"/>
</dbReference>
<dbReference type="InterPro" id="IPR020472">
    <property type="entry name" value="WD40_PAC1"/>
</dbReference>
<evidence type="ECO:0000256" key="2">
    <source>
        <dbReference type="ARBA" id="ARBA00005649"/>
    </source>
</evidence>
<reference evidence="10 11" key="1">
    <citation type="submission" date="2016-10" db="EMBL/GenBank/DDBJ databases">
        <title>The genome of Paramicrosporidium saccamoebae is the missing link in understanding Cryptomycota and Microsporidia evolution.</title>
        <authorList>
            <person name="Quandt C.A."/>
            <person name="Beaudet D."/>
            <person name="Corsaro D."/>
            <person name="Michel R."/>
            <person name="Corradi N."/>
            <person name="James T."/>
        </authorList>
    </citation>
    <scope>NUCLEOTIDE SEQUENCE [LARGE SCALE GENOMIC DNA]</scope>
    <source>
        <strain evidence="10 11">KSL3</strain>
    </source>
</reference>
<keyword evidence="5" id="KW-0539">Nucleus</keyword>
<dbReference type="OrthoDB" id="10249065at2759"/>
<comment type="subcellular location">
    <subcellularLocation>
        <location evidence="1">Nucleus</location>
        <location evidence="1">Nucleolus</location>
    </subcellularLocation>
</comment>
<protein>
    <recommendedName>
        <fullName evidence="9">Sof1-like protein domain-containing protein</fullName>
    </recommendedName>
</protein>
<dbReference type="InterPro" id="IPR051733">
    <property type="entry name" value="WD_repeat_DCAF13/WDSOF1"/>
</dbReference>
<evidence type="ECO:0000256" key="7">
    <source>
        <dbReference type="PROSITE-ProRule" id="PRU00221"/>
    </source>
</evidence>
<evidence type="ECO:0000313" key="10">
    <source>
        <dbReference type="EMBL" id="PJF18375.1"/>
    </source>
</evidence>
<comment type="caution">
    <text evidence="10">The sequence shown here is derived from an EMBL/GenBank/DDBJ whole genome shotgun (WGS) entry which is preliminary data.</text>
</comment>
<dbReference type="Pfam" id="PF00400">
    <property type="entry name" value="WD40"/>
    <property type="match status" value="4"/>
</dbReference>
<dbReference type="PANTHER" id="PTHR22851">
    <property type="entry name" value="U3 SMALL NUCLEOLAR RNA U3 SNORNA ASSOCIATED PROTEIN"/>
    <property type="match status" value="1"/>
</dbReference>
<dbReference type="Pfam" id="PF04158">
    <property type="entry name" value="Sof1"/>
    <property type="match status" value="1"/>
</dbReference>
<feature type="repeat" description="WD" evidence="7">
    <location>
        <begin position="304"/>
        <end position="345"/>
    </location>
</feature>
<feature type="compositionally biased region" description="Basic and acidic residues" evidence="8">
    <location>
        <begin position="417"/>
        <end position="428"/>
    </location>
</feature>